<proteinExistence type="predicted"/>
<evidence type="ECO:0000256" key="3">
    <source>
        <dbReference type="ARBA" id="ARBA00023004"/>
    </source>
</evidence>
<accession>W4HK57</accession>
<dbReference type="InterPro" id="IPR036909">
    <property type="entry name" value="Cyt_c-like_dom_sf"/>
</dbReference>
<dbReference type="RefSeq" id="WP_043844167.1">
    <property type="nucleotide sequence ID" value="NZ_AQQW01000005.1"/>
</dbReference>
<dbReference type="SUPFAM" id="SSF46626">
    <property type="entry name" value="Cytochrome c"/>
    <property type="match status" value="1"/>
</dbReference>
<keyword evidence="3 4" id="KW-0408">Iron</keyword>
<dbReference type="GO" id="GO:0009055">
    <property type="term" value="F:electron transfer activity"/>
    <property type="evidence" value="ECO:0007669"/>
    <property type="project" value="InterPro"/>
</dbReference>
<protein>
    <submittedName>
        <fullName evidence="7">Class I monoheme cytochrome c</fullName>
    </submittedName>
</protein>
<dbReference type="InterPro" id="IPR009056">
    <property type="entry name" value="Cyt_c-like_dom"/>
</dbReference>
<sequence>MRIQTILLPLVVAVAACVAEEPVIDTSLGQATFQDNCAACHGAGGGGDGPAADGTGTPPANLTRIAARRGGVWPMLEVMSIVDGYTKTTEPRPGMPVIPALTEGPRVIFDTGNGQTTTVPESLLAVTRYLETIQDPPPLRQVP</sequence>
<evidence type="ECO:0000313" key="8">
    <source>
        <dbReference type="Proteomes" id="UP000019063"/>
    </source>
</evidence>
<dbReference type="Pfam" id="PF13442">
    <property type="entry name" value="Cytochrome_CBB3"/>
    <property type="match status" value="1"/>
</dbReference>
<feature type="chain" id="PRO_5004843164" evidence="5">
    <location>
        <begin position="20"/>
        <end position="143"/>
    </location>
</feature>
<feature type="signal peptide" evidence="5">
    <location>
        <begin position="1"/>
        <end position="19"/>
    </location>
</feature>
<keyword evidence="8" id="KW-1185">Reference proteome</keyword>
<organism evidence="7 8">
    <name type="scientific">Roseivivax marinus</name>
    <dbReference type="NCBI Taxonomy" id="1379903"/>
    <lineage>
        <taxon>Bacteria</taxon>
        <taxon>Pseudomonadati</taxon>
        <taxon>Pseudomonadota</taxon>
        <taxon>Alphaproteobacteria</taxon>
        <taxon>Rhodobacterales</taxon>
        <taxon>Roseobacteraceae</taxon>
        <taxon>Roseivivax</taxon>
    </lineage>
</organism>
<dbReference type="STRING" id="1379903.ATO8_09678"/>
<keyword evidence="2 4" id="KW-0479">Metal-binding</keyword>
<dbReference type="PROSITE" id="PS51257">
    <property type="entry name" value="PROKAR_LIPOPROTEIN"/>
    <property type="match status" value="1"/>
</dbReference>
<keyword evidence="5" id="KW-0732">Signal</keyword>
<comment type="caution">
    <text evidence="7">The sequence shown here is derived from an EMBL/GenBank/DDBJ whole genome shotgun (WGS) entry which is preliminary data.</text>
</comment>
<dbReference type="eggNOG" id="COG2010">
    <property type="taxonomic scope" value="Bacteria"/>
</dbReference>
<dbReference type="EMBL" id="AQQW01000005">
    <property type="protein sequence ID" value="ETW12803.1"/>
    <property type="molecule type" value="Genomic_DNA"/>
</dbReference>
<feature type="domain" description="Cytochrome c" evidence="6">
    <location>
        <begin position="24"/>
        <end position="134"/>
    </location>
</feature>
<dbReference type="GO" id="GO:0046872">
    <property type="term" value="F:metal ion binding"/>
    <property type="evidence" value="ECO:0007669"/>
    <property type="project" value="UniProtKB-KW"/>
</dbReference>
<evidence type="ECO:0000256" key="1">
    <source>
        <dbReference type="ARBA" id="ARBA00022617"/>
    </source>
</evidence>
<evidence type="ECO:0000256" key="5">
    <source>
        <dbReference type="SAM" id="SignalP"/>
    </source>
</evidence>
<dbReference type="Gene3D" id="1.10.760.10">
    <property type="entry name" value="Cytochrome c-like domain"/>
    <property type="match status" value="1"/>
</dbReference>
<evidence type="ECO:0000256" key="2">
    <source>
        <dbReference type="ARBA" id="ARBA00022723"/>
    </source>
</evidence>
<evidence type="ECO:0000259" key="6">
    <source>
        <dbReference type="PROSITE" id="PS51007"/>
    </source>
</evidence>
<name>W4HK57_9RHOB</name>
<dbReference type="AlphaFoldDB" id="W4HK57"/>
<dbReference type="Proteomes" id="UP000019063">
    <property type="component" value="Unassembled WGS sequence"/>
</dbReference>
<gene>
    <name evidence="7" type="ORF">ATO8_09678</name>
</gene>
<dbReference type="GO" id="GO:0020037">
    <property type="term" value="F:heme binding"/>
    <property type="evidence" value="ECO:0007669"/>
    <property type="project" value="InterPro"/>
</dbReference>
<evidence type="ECO:0000256" key="4">
    <source>
        <dbReference type="PROSITE-ProRule" id="PRU00433"/>
    </source>
</evidence>
<keyword evidence="1 4" id="KW-0349">Heme</keyword>
<dbReference type="PROSITE" id="PS51007">
    <property type="entry name" value="CYTC"/>
    <property type="match status" value="1"/>
</dbReference>
<evidence type="ECO:0000313" key="7">
    <source>
        <dbReference type="EMBL" id="ETW12803.1"/>
    </source>
</evidence>
<reference evidence="7 8" key="1">
    <citation type="journal article" date="2014" name="Antonie Van Leeuwenhoek">
        <title>Roseivivax atlanticus sp. nov., isolated from surface seawater of the Atlantic Ocean.</title>
        <authorList>
            <person name="Li G."/>
            <person name="Lai Q."/>
            <person name="Liu X."/>
            <person name="Sun F."/>
            <person name="Shao Z."/>
        </authorList>
    </citation>
    <scope>NUCLEOTIDE SEQUENCE [LARGE SCALE GENOMIC DNA]</scope>
    <source>
        <strain evidence="7 8">22II-s10s</strain>
    </source>
</reference>